<dbReference type="AlphaFoldDB" id="A0A934NWQ2"/>
<sequence>METIVASSAEQWRGWLVANGQTEKEVWLIIHHKDSGTPSLRYAEAIEHALCFGWIDGLHRKRDAQSSQLRFTPRKPTSSWSKVNRDRAENMIAKGLMAEPGQALIDLAKAQGTWEVVVDGDGSALPADLQEALDANDAARGCFEKFPPSARRLILEWIVTAKRPETRERRIEKSVALAAQNIRANNPGTRQPKADPA</sequence>
<dbReference type="RefSeq" id="WP_199708268.1">
    <property type="nucleotide sequence ID" value="NZ_JAEMNV010000012.1"/>
</dbReference>
<dbReference type="Pfam" id="PF13376">
    <property type="entry name" value="OmdA"/>
    <property type="match status" value="1"/>
</dbReference>
<protein>
    <submittedName>
        <fullName evidence="1">YdeI/OmpD-associated family protein</fullName>
    </submittedName>
</protein>
<comment type="caution">
    <text evidence="1">The sequence shown here is derived from an EMBL/GenBank/DDBJ whole genome shotgun (WGS) entry which is preliminary data.</text>
</comment>
<dbReference type="Proteomes" id="UP000655868">
    <property type="component" value="Unassembled WGS sequence"/>
</dbReference>
<evidence type="ECO:0000313" key="1">
    <source>
        <dbReference type="EMBL" id="MBJ8342607.1"/>
    </source>
</evidence>
<gene>
    <name evidence="1" type="ORF">JGU71_27330</name>
</gene>
<dbReference type="EMBL" id="JAEMNV010000012">
    <property type="protein sequence ID" value="MBJ8342607.1"/>
    <property type="molecule type" value="Genomic_DNA"/>
</dbReference>
<keyword evidence="2" id="KW-1185">Reference proteome</keyword>
<evidence type="ECO:0000313" key="2">
    <source>
        <dbReference type="Proteomes" id="UP000655868"/>
    </source>
</evidence>
<organism evidence="1 2">
    <name type="scientific">Antrihabitans stalagmiti</name>
    <dbReference type="NCBI Taxonomy" id="2799499"/>
    <lineage>
        <taxon>Bacteria</taxon>
        <taxon>Bacillati</taxon>
        <taxon>Actinomycetota</taxon>
        <taxon>Actinomycetes</taxon>
        <taxon>Mycobacteriales</taxon>
        <taxon>Nocardiaceae</taxon>
        <taxon>Antrihabitans</taxon>
    </lineage>
</organism>
<accession>A0A934NWQ2</accession>
<proteinExistence type="predicted"/>
<name>A0A934NWQ2_9NOCA</name>
<reference evidence="1" key="1">
    <citation type="submission" date="2020-12" db="EMBL/GenBank/DDBJ databases">
        <title>Antrihabitans popcorni sp. nov. and Antrihabitans auranticaus sp. nov., isolated from a larva cave.</title>
        <authorList>
            <person name="Lee S.D."/>
            <person name="Kim I.S."/>
        </authorList>
    </citation>
    <scope>NUCLEOTIDE SEQUENCE</scope>
    <source>
        <strain evidence="1">YC3-6</strain>
    </source>
</reference>